<protein>
    <submittedName>
        <fullName evidence="1">Uncharacterized protein</fullName>
    </submittedName>
</protein>
<reference evidence="1 2" key="1">
    <citation type="submission" date="2024-08" db="EMBL/GenBank/DDBJ databases">
        <authorList>
            <person name="Cucini C."/>
            <person name="Frati F."/>
        </authorList>
    </citation>
    <scope>NUCLEOTIDE SEQUENCE [LARGE SCALE GENOMIC DNA]</scope>
</reference>
<evidence type="ECO:0000313" key="2">
    <source>
        <dbReference type="Proteomes" id="UP001642540"/>
    </source>
</evidence>
<dbReference type="Proteomes" id="UP001642540">
    <property type="component" value="Unassembled WGS sequence"/>
</dbReference>
<dbReference type="EMBL" id="CAXLJM020000002">
    <property type="protein sequence ID" value="CAL8068885.1"/>
    <property type="molecule type" value="Genomic_DNA"/>
</dbReference>
<organism evidence="1 2">
    <name type="scientific">Orchesella dallaii</name>
    <dbReference type="NCBI Taxonomy" id="48710"/>
    <lineage>
        <taxon>Eukaryota</taxon>
        <taxon>Metazoa</taxon>
        <taxon>Ecdysozoa</taxon>
        <taxon>Arthropoda</taxon>
        <taxon>Hexapoda</taxon>
        <taxon>Collembola</taxon>
        <taxon>Entomobryomorpha</taxon>
        <taxon>Entomobryoidea</taxon>
        <taxon>Orchesellidae</taxon>
        <taxon>Orchesellinae</taxon>
        <taxon>Orchesella</taxon>
    </lineage>
</organism>
<accession>A0ABP1PIW3</accession>
<evidence type="ECO:0000313" key="1">
    <source>
        <dbReference type="EMBL" id="CAL8068885.1"/>
    </source>
</evidence>
<name>A0ABP1PIW3_9HEXA</name>
<gene>
    <name evidence="1" type="ORF">ODALV1_LOCUS511</name>
</gene>
<proteinExistence type="predicted"/>
<comment type="caution">
    <text evidence="1">The sequence shown here is derived from an EMBL/GenBank/DDBJ whole genome shotgun (WGS) entry which is preliminary data.</text>
</comment>
<sequence>MQRLLGYVSALNASLTSKNPKRSTFIFVQNAQLNKDKPLIQKIMLSSTESKKIALALLKRNETALKNERLRRHKATNHNFRNFSAGTSNLIHPALHLALFF</sequence>
<keyword evidence="2" id="KW-1185">Reference proteome</keyword>